<reference evidence="2 3" key="1">
    <citation type="submission" date="2019-03" db="EMBL/GenBank/DDBJ databases">
        <title>Genomic Encyclopedia of Type Strains, Phase IV (KMG-IV): sequencing the most valuable type-strain genomes for metagenomic binning, comparative biology and taxonomic classification.</title>
        <authorList>
            <person name="Goeker M."/>
        </authorList>
    </citation>
    <scope>NUCLEOTIDE SEQUENCE [LARGE SCALE GENOMIC DNA]</scope>
    <source>
        <strain evidence="2 3">DSM 102852</strain>
    </source>
</reference>
<protein>
    <submittedName>
        <fullName evidence="2">Glycosyltransferase involved in cell wall biosynthesis</fullName>
    </submittedName>
</protein>
<dbReference type="Pfam" id="PF00534">
    <property type="entry name" value="Glycos_transf_1"/>
    <property type="match status" value="1"/>
</dbReference>
<dbReference type="GO" id="GO:0016757">
    <property type="term" value="F:glycosyltransferase activity"/>
    <property type="evidence" value="ECO:0007669"/>
    <property type="project" value="InterPro"/>
</dbReference>
<dbReference type="Proteomes" id="UP000294480">
    <property type="component" value="Unassembled WGS sequence"/>
</dbReference>
<evidence type="ECO:0000313" key="3">
    <source>
        <dbReference type="Proteomes" id="UP000294480"/>
    </source>
</evidence>
<dbReference type="Gene3D" id="3.40.50.2000">
    <property type="entry name" value="Glycogen Phosphorylase B"/>
    <property type="match status" value="1"/>
</dbReference>
<organism evidence="2 3">
    <name type="scientific">Hydromonas duriensis</name>
    <dbReference type="NCBI Taxonomy" id="1527608"/>
    <lineage>
        <taxon>Bacteria</taxon>
        <taxon>Pseudomonadati</taxon>
        <taxon>Pseudomonadota</taxon>
        <taxon>Betaproteobacteria</taxon>
        <taxon>Burkholderiales</taxon>
        <taxon>Burkholderiaceae</taxon>
        <taxon>Hydromonas</taxon>
    </lineage>
</organism>
<dbReference type="EMBL" id="SNZE01000027">
    <property type="protein sequence ID" value="TDR29060.1"/>
    <property type="molecule type" value="Genomic_DNA"/>
</dbReference>
<keyword evidence="3" id="KW-1185">Reference proteome</keyword>
<sequence length="509" mass="58336">MKQTHIHLGQWGTFDLYCNQSVFFLGLNDQQAQIKKQIMWEWGQQQLSQIPEIERVGFVSFDILDTLLSNPLSFNVNWGTLSFIAVSRVYKHLNLFDDSIHNDFSYVQGIFNTTISFGLRIYNIIIPASLFEHSPTKLKKAHTTAHQVGIIDVSCYLKTRDQLLSNQVLIVNTDMSSKSKNGTEEARRAYIPEIIGQLSKSKLKPVLLMNKQAAQELGYSSLCEVVDSVEDNRYFHSILFTSTLIADLPKFLHRSVFSYLYFFDIIATDIKLSSLNNLGNVFPFLDEFMMCSDYSTKQVEALYPEASTLLSTGYLPVTLPERLPPPPELKPYPKFHFVVGNFFPHKLLKPALKFLCNTFPNTQFVALGKPNDYDTYNNLHVFESSVTSDEIVDALYQYSESIIYPSIYEGFGYPWVKGLAMKKNVWVYDSMLIDEIANAYRLDTTLLHKFSSLAELQEQFSSLISQSNKKTAPSASSQTTIYPHHNYICDMLHQRIIQPPTKVRIKRFD</sequence>
<feature type="domain" description="Glycosyl transferase family 1" evidence="1">
    <location>
        <begin position="331"/>
        <end position="471"/>
    </location>
</feature>
<keyword evidence="2" id="KW-0808">Transferase</keyword>
<accession>A0A4R6Y4R6</accession>
<dbReference type="InterPro" id="IPR001296">
    <property type="entry name" value="Glyco_trans_1"/>
</dbReference>
<comment type="caution">
    <text evidence="2">The sequence shown here is derived from an EMBL/GenBank/DDBJ whole genome shotgun (WGS) entry which is preliminary data.</text>
</comment>
<dbReference type="SUPFAM" id="SSF53756">
    <property type="entry name" value="UDP-Glycosyltransferase/glycogen phosphorylase"/>
    <property type="match status" value="1"/>
</dbReference>
<dbReference type="AlphaFoldDB" id="A0A4R6Y4R6"/>
<name>A0A4R6Y4R6_9BURK</name>
<evidence type="ECO:0000259" key="1">
    <source>
        <dbReference type="Pfam" id="PF00534"/>
    </source>
</evidence>
<proteinExistence type="predicted"/>
<evidence type="ECO:0000313" key="2">
    <source>
        <dbReference type="EMBL" id="TDR29060.1"/>
    </source>
</evidence>
<gene>
    <name evidence="2" type="ORF">DFR44_12719</name>
</gene>